<evidence type="ECO:0000256" key="9">
    <source>
        <dbReference type="ARBA" id="ARBA00022618"/>
    </source>
</evidence>
<evidence type="ECO:0000256" key="20">
    <source>
        <dbReference type="HAMAP-Rule" id="MF_00037"/>
    </source>
</evidence>
<evidence type="ECO:0000256" key="14">
    <source>
        <dbReference type="ARBA" id="ARBA00022984"/>
    </source>
</evidence>
<keyword evidence="23" id="KW-1185">Reference proteome</keyword>
<dbReference type="SUPFAM" id="SSF56194">
    <property type="entry name" value="Uridine diphospho-N-Acetylenolpyruvylglucosamine reductase, MurB, C-terminal domain"/>
    <property type="match status" value="1"/>
</dbReference>
<keyword evidence="15 20" id="KW-0560">Oxidoreductase</keyword>
<evidence type="ECO:0000256" key="17">
    <source>
        <dbReference type="ARBA" id="ARBA00023316"/>
    </source>
</evidence>
<evidence type="ECO:0000256" key="5">
    <source>
        <dbReference type="ARBA" id="ARBA00010485"/>
    </source>
</evidence>
<dbReference type="AlphaFoldDB" id="Q1N4V8"/>
<reference evidence="22 23" key="1">
    <citation type="submission" date="2006-03" db="EMBL/GenBank/DDBJ databases">
        <authorList>
            <person name="Pinhassi J."/>
            <person name="Pedros-Alio C."/>
            <person name="Ferriera S."/>
            <person name="Johnson J."/>
            <person name="Kravitz S."/>
            <person name="Halpern A."/>
            <person name="Remington K."/>
            <person name="Beeson K."/>
            <person name="Tran B."/>
            <person name="Rogers Y.-H."/>
            <person name="Friedman R."/>
            <person name="Venter J.C."/>
        </authorList>
    </citation>
    <scope>NUCLEOTIDE SEQUENCE [LARGE SCALE GENOMIC DNA]</scope>
    <source>
        <strain evidence="22 23">RED65</strain>
    </source>
</reference>
<evidence type="ECO:0000256" key="13">
    <source>
        <dbReference type="ARBA" id="ARBA00022960"/>
    </source>
</evidence>
<dbReference type="PANTHER" id="PTHR21071">
    <property type="entry name" value="UDP-N-ACETYLENOLPYRUVOYLGLUCOSAMINE REDUCTASE"/>
    <property type="match status" value="1"/>
</dbReference>
<proteinExistence type="inferred from homology"/>
<dbReference type="RefSeq" id="WP_007017704.1">
    <property type="nucleotide sequence ID" value="NZ_CH724114.1"/>
</dbReference>
<dbReference type="GO" id="GO:0008360">
    <property type="term" value="P:regulation of cell shape"/>
    <property type="evidence" value="ECO:0007669"/>
    <property type="project" value="UniProtKB-KW"/>
</dbReference>
<evidence type="ECO:0000256" key="8">
    <source>
        <dbReference type="ARBA" id="ARBA00022490"/>
    </source>
</evidence>
<evidence type="ECO:0000256" key="16">
    <source>
        <dbReference type="ARBA" id="ARBA00023306"/>
    </source>
</evidence>
<dbReference type="SUPFAM" id="SSF56176">
    <property type="entry name" value="FAD-binding/transporter-associated domain-like"/>
    <property type="match status" value="1"/>
</dbReference>
<sequence>MQVRCDVSLKRHNTLQVDAVAEYFCSAESDEDIQYAIDYAQEKSLDIKVLGGGSNVVMSSRVQGLVLLVNSAGVHVVKQDDVSVYLKVAAGENWHEFVMWSLSQGYYGLENLALIPGSVGAAPVQNIGAYGVEVERFICKVEAFDLRTGELKEFDRTECQFAYRESIFKNECDGHYVIANVVFRLNKQADVKVEYAPLNQMTEEQGLPTPLQLAQWVIDVRNQKLPNPSELPNAGSFFKNPVVSNEKFRDLEQQYPSMPHYVQEVGVKLPAGWLIDQLGLKGHSFGYVRIHDKQALVLINQGGTAEDIANATKQIKQKVKQVYGIELEQEPRMFA</sequence>
<feature type="active site" evidence="20">
    <location>
        <position position="330"/>
    </location>
</feature>
<comment type="caution">
    <text evidence="22">The sequence shown here is derived from an EMBL/GenBank/DDBJ whole genome shotgun (WGS) entry which is preliminary data.</text>
</comment>
<dbReference type="Gene3D" id="3.30.465.10">
    <property type="match status" value="1"/>
</dbReference>
<keyword evidence="16 20" id="KW-0131">Cell cycle</keyword>
<evidence type="ECO:0000256" key="3">
    <source>
        <dbReference type="ARBA" id="ARBA00004496"/>
    </source>
</evidence>
<dbReference type="OrthoDB" id="9804753at2"/>
<keyword evidence="11 20" id="KW-0274">FAD</keyword>
<dbReference type="EMBL" id="AAQH01000002">
    <property type="protein sequence ID" value="EAT13320.1"/>
    <property type="molecule type" value="Genomic_DNA"/>
</dbReference>
<evidence type="ECO:0000256" key="12">
    <source>
        <dbReference type="ARBA" id="ARBA00022857"/>
    </source>
</evidence>
<keyword evidence="13 20" id="KW-0133">Cell shape</keyword>
<feature type="domain" description="FAD-binding PCMH-type" evidence="21">
    <location>
        <begin position="16"/>
        <end position="188"/>
    </location>
</feature>
<dbReference type="Proteomes" id="UP000004263">
    <property type="component" value="Unassembled WGS sequence"/>
</dbReference>
<keyword evidence="12 20" id="KW-0521">NADP</keyword>
<dbReference type="GO" id="GO:0005829">
    <property type="term" value="C:cytosol"/>
    <property type="evidence" value="ECO:0007669"/>
    <property type="project" value="TreeGrafter"/>
</dbReference>
<keyword evidence="8 20" id="KW-0963">Cytoplasm</keyword>
<comment type="catalytic activity">
    <reaction evidence="19 20">
        <text>UDP-N-acetyl-alpha-D-muramate + NADP(+) = UDP-N-acetyl-3-O-(1-carboxyvinyl)-alpha-D-glucosamine + NADPH + H(+)</text>
        <dbReference type="Rhea" id="RHEA:12248"/>
        <dbReference type="ChEBI" id="CHEBI:15378"/>
        <dbReference type="ChEBI" id="CHEBI:57783"/>
        <dbReference type="ChEBI" id="CHEBI:58349"/>
        <dbReference type="ChEBI" id="CHEBI:68483"/>
        <dbReference type="ChEBI" id="CHEBI:70757"/>
        <dbReference type="EC" id="1.3.1.98"/>
    </reaction>
</comment>
<dbReference type="Gene3D" id="3.30.43.10">
    <property type="entry name" value="Uridine Diphospho-n-acetylenolpyruvylglucosamine Reductase, domain 2"/>
    <property type="match status" value="1"/>
</dbReference>
<evidence type="ECO:0000256" key="11">
    <source>
        <dbReference type="ARBA" id="ARBA00022827"/>
    </source>
</evidence>
<dbReference type="Gene3D" id="3.90.78.10">
    <property type="entry name" value="UDP-N-acetylenolpyruvoylglucosamine reductase, C-terminal domain"/>
    <property type="match status" value="1"/>
</dbReference>
<dbReference type="Pfam" id="PF02873">
    <property type="entry name" value="MurB_C"/>
    <property type="match status" value="1"/>
</dbReference>
<evidence type="ECO:0000256" key="7">
    <source>
        <dbReference type="ARBA" id="ARBA00015188"/>
    </source>
</evidence>
<dbReference type="GO" id="GO:0008762">
    <property type="term" value="F:UDP-N-acetylmuramate dehydrogenase activity"/>
    <property type="evidence" value="ECO:0007669"/>
    <property type="project" value="UniProtKB-UniRule"/>
</dbReference>
<evidence type="ECO:0000313" key="22">
    <source>
        <dbReference type="EMBL" id="EAT13320.1"/>
    </source>
</evidence>
<dbReference type="Pfam" id="PF01565">
    <property type="entry name" value="FAD_binding_4"/>
    <property type="match status" value="1"/>
</dbReference>
<dbReference type="NCBIfam" id="NF000755">
    <property type="entry name" value="PRK00046.1"/>
    <property type="match status" value="1"/>
</dbReference>
<dbReference type="InterPro" id="IPR011601">
    <property type="entry name" value="MurB_C"/>
</dbReference>
<comment type="subcellular location">
    <subcellularLocation>
        <location evidence="3 20">Cytoplasm</location>
    </subcellularLocation>
</comment>
<dbReference type="UniPathway" id="UPA00219"/>
<dbReference type="PANTHER" id="PTHR21071:SF4">
    <property type="entry name" value="UDP-N-ACETYLENOLPYRUVOYLGLUCOSAMINE REDUCTASE"/>
    <property type="match status" value="1"/>
</dbReference>
<dbReference type="GO" id="GO:0071949">
    <property type="term" value="F:FAD binding"/>
    <property type="evidence" value="ECO:0007669"/>
    <property type="project" value="InterPro"/>
</dbReference>
<dbReference type="GO" id="GO:0071555">
    <property type="term" value="P:cell wall organization"/>
    <property type="evidence" value="ECO:0007669"/>
    <property type="project" value="UniProtKB-KW"/>
</dbReference>
<evidence type="ECO:0000256" key="19">
    <source>
        <dbReference type="ARBA" id="ARBA00048914"/>
    </source>
</evidence>
<keyword evidence="17 20" id="KW-0961">Cell wall biogenesis/degradation</keyword>
<dbReference type="STRING" id="207949.RED65_01130"/>
<dbReference type="GO" id="GO:0009252">
    <property type="term" value="P:peptidoglycan biosynthetic process"/>
    <property type="evidence" value="ECO:0007669"/>
    <property type="project" value="UniProtKB-UniRule"/>
</dbReference>
<dbReference type="EC" id="1.3.1.98" evidence="6 20"/>
<evidence type="ECO:0000313" key="23">
    <source>
        <dbReference type="Proteomes" id="UP000004263"/>
    </source>
</evidence>
<evidence type="ECO:0000256" key="1">
    <source>
        <dbReference type="ARBA" id="ARBA00001974"/>
    </source>
</evidence>
<dbReference type="GO" id="GO:0051301">
    <property type="term" value="P:cell division"/>
    <property type="evidence" value="ECO:0007669"/>
    <property type="project" value="UniProtKB-KW"/>
</dbReference>
<dbReference type="InterPro" id="IPR006094">
    <property type="entry name" value="Oxid_FAD_bind_N"/>
</dbReference>
<dbReference type="NCBIfam" id="NF010478">
    <property type="entry name" value="PRK13903.1"/>
    <property type="match status" value="1"/>
</dbReference>
<evidence type="ECO:0000259" key="21">
    <source>
        <dbReference type="PROSITE" id="PS51387"/>
    </source>
</evidence>
<dbReference type="InterPro" id="IPR016169">
    <property type="entry name" value="FAD-bd_PCMH_sub2"/>
</dbReference>
<keyword evidence="14 20" id="KW-0573">Peptidoglycan synthesis</keyword>
<dbReference type="InterPro" id="IPR036635">
    <property type="entry name" value="MurB_C_sf"/>
</dbReference>
<evidence type="ECO:0000256" key="2">
    <source>
        <dbReference type="ARBA" id="ARBA00003921"/>
    </source>
</evidence>
<name>Q1N4V8_9GAMM</name>
<feature type="active site" description="Proton donor" evidence="20">
    <location>
        <position position="236"/>
    </location>
</feature>
<protein>
    <recommendedName>
        <fullName evidence="7 20">UDP-N-acetylenolpyruvoylglucosamine reductase</fullName>
        <ecNumber evidence="6 20">1.3.1.98</ecNumber>
    </recommendedName>
    <alternativeName>
        <fullName evidence="18 20">UDP-N-acetylmuramate dehydrogenase</fullName>
    </alternativeName>
</protein>
<dbReference type="InterPro" id="IPR016166">
    <property type="entry name" value="FAD-bd_PCMH"/>
</dbReference>
<dbReference type="InterPro" id="IPR003170">
    <property type="entry name" value="MurB"/>
</dbReference>
<organism evidence="22 23">
    <name type="scientific">Bermanella marisrubri</name>
    <dbReference type="NCBI Taxonomy" id="207949"/>
    <lineage>
        <taxon>Bacteria</taxon>
        <taxon>Pseudomonadati</taxon>
        <taxon>Pseudomonadota</taxon>
        <taxon>Gammaproteobacteria</taxon>
        <taxon>Oceanospirillales</taxon>
        <taxon>Oceanospirillaceae</taxon>
        <taxon>Bermanella</taxon>
    </lineage>
</organism>
<keyword evidence="10 20" id="KW-0285">Flavoprotein</keyword>
<gene>
    <name evidence="20" type="primary">murB</name>
    <name evidence="22" type="ORF">RED65_01130</name>
</gene>
<evidence type="ECO:0000256" key="18">
    <source>
        <dbReference type="ARBA" id="ARBA00031026"/>
    </source>
</evidence>
<dbReference type="InterPro" id="IPR036318">
    <property type="entry name" value="FAD-bd_PCMH-like_sf"/>
</dbReference>
<comment type="cofactor">
    <cofactor evidence="1 20">
        <name>FAD</name>
        <dbReference type="ChEBI" id="CHEBI:57692"/>
    </cofactor>
</comment>
<comment type="similarity">
    <text evidence="5 20">Belongs to the MurB family.</text>
</comment>
<evidence type="ECO:0000256" key="10">
    <source>
        <dbReference type="ARBA" id="ARBA00022630"/>
    </source>
</evidence>
<evidence type="ECO:0000256" key="6">
    <source>
        <dbReference type="ARBA" id="ARBA00012518"/>
    </source>
</evidence>
<feature type="active site" evidence="20">
    <location>
        <position position="164"/>
    </location>
</feature>
<accession>Q1N4V8</accession>
<dbReference type="PROSITE" id="PS51387">
    <property type="entry name" value="FAD_PCMH"/>
    <property type="match status" value="1"/>
</dbReference>
<dbReference type="HAMAP" id="MF_00037">
    <property type="entry name" value="MurB"/>
    <property type="match status" value="1"/>
</dbReference>
<dbReference type="HOGENOM" id="CLU_035304_0_0_6"/>
<comment type="function">
    <text evidence="2 20">Cell wall formation.</text>
</comment>
<dbReference type="NCBIfam" id="TIGR00179">
    <property type="entry name" value="murB"/>
    <property type="match status" value="1"/>
</dbReference>
<comment type="pathway">
    <text evidence="4 20">Cell wall biogenesis; peptidoglycan biosynthesis.</text>
</comment>
<dbReference type="InterPro" id="IPR016167">
    <property type="entry name" value="FAD-bd_PCMH_sub1"/>
</dbReference>
<keyword evidence="9 20" id="KW-0132">Cell division</keyword>
<evidence type="ECO:0000256" key="4">
    <source>
        <dbReference type="ARBA" id="ARBA00004752"/>
    </source>
</evidence>
<evidence type="ECO:0000256" key="15">
    <source>
        <dbReference type="ARBA" id="ARBA00023002"/>
    </source>
</evidence>